<dbReference type="EMBL" id="JASCZI010182313">
    <property type="protein sequence ID" value="MED6187624.1"/>
    <property type="molecule type" value="Genomic_DNA"/>
</dbReference>
<reference evidence="2 3" key="1">
    <citation type="journal article" date="2023" name="Plants (Basel)">
        <title>Bridging the Gap: Combining Genomics and Transcriptomics Approaches to Understand Stylosanthes scabra, an Orphan Legume from the Brazilian Caatinga.</title>
        <authorList>
            <person name="Ferreira-Neto J.R.C."/>
            <person name="da Silva M.D."/>
            <person name="Binneck E."/>
            <person name="de Melo N.F."/>
            <person name="da Silva R.H."/>
            <person name="de Melo A.L.T.M."/>
            <person name="Pandolfi V."/>
            <person name="Bustamante F.O."/>
            <person name="Brasileiro-Vidal A.C."/>
            <person name="Benko-Iseppon A.M."/>
        </authorList>
    </citation>
    <scope>NUCLEOTIDE SEQUENCE [LARGE SCALE GENOMIC DNA]</scope>
    <source>
        <tissue evidence="2">Leaves</tissue>
    </source>
</reference>
<evidence type="ECO:0000313" key="2">
    <source>
        <dbReference type="EMBL" id="MED6187624.1"/>
    </source>
</evidence>
<organism evidence="2 3">
    <name type="scientific">Stylosanthes scabra</name>
    <dbReference type="NCBI Taxonomy" id="79078"/>
    <lineage>
        <taxon>Eukaryota</taxon>
        <taxon>Viridiplantae</taxon>
        <taxon>Streptophyta</taxon>
        <taxon>Embryophyta</taxon>
        <taxon>Tracheophyta</taxon>
        <taxon>Spermatophyta</taxon>
        <taxon>Magnoliopsida</taxon>
        <taxon>eudicotyledons</taxon>
        <taxon>Gunneridae</taxon>
        <taxon>Pentapetalae</taxon>
        <taxon>rosids</taxon>
        <taxon>fabids</taxon>
        <taxon>Fabales</taxon>
        <taxon>Fabaceae</taxon>
        <taxon>Papilionoideae</taxon>
        <taxon>50 kb inversion clade</taxon>
        <taxon>dalbergioids sensu lato</taxon>
        <taxon>Dalbergieae</taxon>
        <taxon>Pterocarpus clade</taxon>
        <taxon>Stylosanthes</taxon>
    </lineage>
</organism>
<evidence type="ECO:0000313" key="3">
    <source>
        <dbReference type="Proteomes" id="UP001341840"/>
    </source>
</evidence>
<sequence>MTGHDHSPIWRRNPPLQEPELNRRTGRKSVGPAGFLHSKRIYSKMLRIGAVGLGEGCSSTNAARVGGGTGTFLVAPVPQGMGRHWCILGDTELGCGTGVIMC</sequence>
<protein>
    <submittedName>
        <fullName evidence="2">Uncharacterized protein</fullName>
    </submittedName>
</protein>
<feature type="region of interest" description="Disordered" evidence="1">
    <location>
        <begin position="1"/>
        <end position="33"/>
    </location>
</feature>
<proteinExistence type="predicted"/>
<keyword evidence="3" id="KW-1185">Reference proteome</keyword>
<dbReference type="Proteomes" id="UP001341840">
    <property type="component" value="Unassembled WGS sequence"/>
</dbReference>
<gene>
    <name evidence="2" type="ORF">PIB30_078139</name>
</gene>
<comment type="caution">
    <text evidence="2">The sequence shown here is derived from an EMBL/GenBank/DDBJ whole genome shotgun (WGS) entry which is preliminary data.</text>
</comment>
<name>A0ABU6WP25_9FABA</name>
<evidence type="ECO:0000256" key="1">
    <source>
        <dbReference type="SAM" id="MobiDB-lite"/>
    </source>
</evidence>
<accession>A0ABU6WP25</accession>